<reference evidence="2" key="1">
    <citation type="journal article" date="2020" name="Plant J.">
        <title>Transposons played a major role in the diversification between the closely related almond and peach genomes: results from the almond genome sequence.</title>
        <authorList>
            <person name="Alioto T."/>
            <person name="Alexiou K.G."/>
            <person name="Bardil A."/>
            <person name="Barteri F."/>
            <person name="Castanera R."/>
            <person name="Cruz F."/>
            <person name="Dhingra A."/>
            <person name="Duval H."/>
            <person name="Fernandez I Marti A."/>
            <person name="Frias L."/>
            <person name="Galan B."/>
            <person name="Garcia J.L."/>
            <person name="Howad W."/>
            <person name="Gomez-Garrido J."/>
            <person name="Gut M."/>
            <person name="Julca I."/>
            <person name="Morata J."/>
            <person name="Puigdomenech P."/>
            <person name="Ribeca P."/>
            <person name="Rubio Cabetas M.J."/>
            <person name="Vlasova A."/>
            <person name="Wirthensohn M."/>
            <person name="Garcia-Mas J."/>
            <person name="Gabaldon T."/>
            <person name="Casacuberta J.M."/>
            <person name="Arus P."/>
        </authorList>
    </citation>
    <scope>NUCLEOTIDE SEQUENCE [LARGE SCALE GENOMIC DNA]</scope>
    <source>
        <strain evidence="2">cv. Texas</strain>
    </source>
</reference>
<dbReference type="Gramene" id="VVA24660">
    <property type="protein sequence ID" value="VVA24660"/>
    <property type="gene ID" value="Prudul26B027601"/>
</dbReference>
<dbReference type="AlphaFoldDB" id="A0A5E4FB82"/>
<proteinExistence type="predicted"/>
<accession>A0A5E4FB82</accession>
<evidence type="ECO:0000313" key="2">
    <source>
        <dbReference type="Proteomes" id="UP000327085"/>
    </source>
</evidence>
<dbReference type="EMBL" id="CABIKO010000085">
    <property type="protein sequence ID" value="VVA24660.1"/>
    <property type="molecule type" value="Genomic_DNA"/>
</dbReference>
<evidence type="ECO:0000313" key="1">
    <source>
        <dbReference type="EMBL" id="VVA24660.1"/>
    </source>
</evidence>
<organism evidence="1 2">
    <name type="scientific">Prunus dulcis</name>
    <name type="common">Almond</name>
    <name type="synonym">Amygdalus dulcis</name>
    <dbReference type="NCBI Taxonomy" id="3755"/>
    <lineage>
        <taxon>Eukaryota</taxon>
        <taxon>Viridiplantae</taxon>
        <taxon>Streptophyta</taxon>
        <taxon>Embryophyta</taxon>
        <taxon>Tracheophyta</taxon>
        <taxon>Spermatophyta</taxon>
        <taxon>Magnoliopsida</taxon>
        <taxon>eudicotyledons</taxon>
        <taxon>Gunneridae</taxon>
        <taxon>Pentapetalae</taxon>
        <taxon>rosids</taxon>
        <taxon>fabids</taxon>
        <taxon>Rosales</taxon>
        <taxon>Rosaceae</taxon>
        <taxon>Amygdaloideae</taxon>
        <taxon>Amygdaleae</taxon>
        <taxon>Prunus</taxon>
    </lineage>
</organism>
<sequence>MSALFAVKFHLPITVEHYLNALFMVFGDYPPMSNLDTAGAVMVFAMKTAGIPVNSIIPHGSSGTIDNHSPHIVEIFNNNDPDQFQSSAGPDILCFVETRSVSSTLERKLIQLGYNPVVQAPSEMSETSFYLGFRCGFKL</sequence>
<dbReference type="Proteomes" id="UP000327085">
    <property type="component" value="Chromosome 1"/>
</dbReference>
<gene>
    <name evidence="1" type="ORF">ALMOND_2B027601</name>
</gene>
<dbReference type="InParanoid" id="A0A5E4FB82"/>
<name>A0A5E4FB82_PRUDU</name>
<protein>
    <submittedName>
        <fullName evidence="1">Uncharacterized protein</fullName>
    </submittedName>
</protein>